<accession>A0A1I0ZIZ4</accession>
<reference evidence="2" key="1">
    <citation type="submission" date="2016-10" db="EMBL/GenBank/DDBJ databases">
        <authorList>
            <person name="Varghese N."/>
            <person name="Submissions S."/>
        </authorList>
    </citation>
    <scope>NUCLEOTIDE SEQUENCE [LARGE SCALE GENOMIC DNA]</scope>
    <source>
        <strain evidence="2">CGMCC 4.3568</strain>
    </source>
</reference>
<dbReference type="InterPro" id="IPR012964">
    <property type="entry name" value="DUF1702"/>
</dbReference>
<organism evidence="1 2">
    <name type="scientific">Amycolatopsis marina</name>
    <dbReference type="NCBI Taxonomy" id="490629"/>
    <lineage>
        <taxon>Bacteria</taxon>
        <taxon>Bacillati</taxon>
        <taxon>Actinomycetota</taxon>
        <taxon>Actinomycetes</taxon>
        <taxon>Pseudonocardiales</taxon>
        <taxon>Pseudonocardiaceae</taxon>
        <taxon>Amycolatopsis</taxon>
    </lineage>
</organism>
<gene>
    <name evidence="1" type="ORF">SAMN05216266_10717</name>
</gene>
<keyword evidence="2" id="KW-1185">Reference proteome</keyword>
<name>A0A1I0ZIZ4_9PSEU</name>
<sequence length="290" mass="31790">MLEAVGRTFLEGYAHALEARSVEDAESRLEQVAAPLRGFAYEGAGMGFAMLDGLPFGHRHHVADFLEGKAGRHVYMVYVGIGWAMARLPRFRWPKADSLDPLLRGLVLDGYGFHQAYFHTGRYVHERYQDPGFSWPDDASRSYSHHAIDQGIGRAMWFVGGTDAVKVASLIDAFPVSRQADLYSGAALAATYAGGADERELHVLRDRAGRFRQHLAQASAFAAEARVRAGLLVPHTAVATRVLCGTTPESAARITQDVRPSNPVNGDVPAYELWRQRIADEFATLGGVHS</sequence>
<dbReference type="EMBL" id="FOKG01000007">
    <property type="protein sequence ID" value="SFB25322.1"/>
    <property type="molecule type" value="Genomic_DNA"/>
</dbReference>
<protein>
    <recommendedName>
        <fullName evidence="3">Enediyne biosynthesis protein</fullName>
    </recommendedName>
</protein>
<dbReference type="AlphaFoldDB" id="A0A1I0ZIZ4"/>
<dbReference type="Pfam" id="PF08012">
    <property type="entry name" value="DUF1702"/>
    <property type="match status" value="1"/>
</dbReference>
<dbReference type="Proteomes" id="UP000243799">
    <property type="component" value="Unassembled WGS sequence"/>
</dbReference>
<evidence type="ECO:0000313" key="1">
    <source>
        <dbReference type="EMBL" id="SFB25322.1"/>
    </source>
</evidence>
<evidence type="ECO:0008006" key="3">
    <source>
        <dbReference type="Google" id="ProtNLM"/>
    </source>
</evidence>
<proteinExistence type="predicted"/>
<evidence type="ECO:0000313" key="2">
    <source>
        <dbReference type="Proteomes" id="UP000243799"/>
    </source>
</evidence>
<dbReference type="STRING" id="490629.SAMN05216266_10717"/>